<evidence type="ECO:0000313" key="2">
    <source>
        <dbReference type="Proteomes" id="UP000028713"/>
    </source>
</evidence>
<dbReference type="OrthoDB" id="773198at2"/>
<dbReference type="EMBL" id="JPRP01000002">
    <property type="protein sequence ID" value="KFE98533.1"/>
    <property type="molecule type" value="Genomic_DNA"/>
</dbReference>
<evidence type="ECO:0000313" key="1">
    <source>
        <dbReference type="EMBL" id="KFE98533.1"/>
    </source>
</evidence>
<proteinExistence type="predicted"/>
<keyword evidence="2" id="KW-1185">Reference proteome</keyword>
<dbReference type="eggNOG" id="ENOG50330P9">
    <property type="taxonomic scope" value="Bacteria"/>
</dbReference>
<name>A0A085Z270_9FLAO</name>
<accession>A0A085Z270</accession>
<protein>
    <submittedName>
        <fullName evidence="1">Uncharacterized protein</fullName>
    </submittedName>
</protein>
<organism evidence="1 2">
    <name type="scientific">Chryseobacterium formosense</name>
    <dbReference type="NCBI Taxonomy" id="236814"/>
    <lineage>
        <taxon>Bacteria</taxon>
        <taxon>Pseudomonadati</taxon>
        <taxon>Bacteroidota</taxon>
        <taxon>Flavobacteriia</taxon>
        <taxon>Flavobacteriales</taxon>
        <taxon>Weeksellaceae</taxon>
        <taxon>Chryseobacterium group</taxon>
        <taxon>Chryseobacterium</taxon>
    </lineage>
</organism>
<dbReference type="RefSeq" id="WP_034677763.1">
    <property type="nucleotide sequence ID" value="NZ_FPAP01000002.1"/>
</dbReference>
<reference evidence="1 2" key="1">
    <citation type="submission" date="2014-07" db="EMBL/GenBank/DDBJ databases">
        <title>Genome of Chryseobacterium formosense LMG 24722.</title>
        <authorList>
            <person name="Pipes S.E."/>
            <person name="Stropko S.J."/>
            <person name="Newman J.D."/>
        </authorList>
    </citation>
    <scope>NUCLEOTIDE SEQUENCE [LARGE SCALE GENOMIC DNA]</scope>
    <source>
        <strain evidence="1 2">LMG 24722</strain>
    </source>
</reference>
<dbReference type="Proteomes" id="UP000028713">
    <property type="component" value="Unassembled WGS sequence"/>
</dbReference>
<dbReference type="STRING" id="236814.IX39_13945"/>
<dbReference type="AlphaFoldDB" id="A0A085Z270"/>
<comment type="caution">
    <text evidence="1">The sequence shown here is derived from an EMBL/GenBank/DDBJ whole genome shotgun (WGS) entry which is preliminary data.</text>
</comment>
<gene>
    <name evidence="1" type="ORF">IX39_13945</name>
</gene>
<sequence length="78" mass="9277">MDIQSRKLEFIQDFLKLQSEEVIAQFEKLLKKTKNIEEENKLKALTVEEMNERISKSESDFENNKFKTTSELLSKYSN</sequence>